<reference evidence="1" key="2">
    <citation type="journal article" date="2015" name="Data Brief">
        <title>Shoot transcriptome of the giant reed, Arundo donax.</title>
        <authorList>
            <person name="Barrero R.A."/>
            <person name="Guerrero F.D."/>
            <person name="Moolhuijzen P."/>
            <person name="Goolsby J.A."/>
            <person name="Tidwell J."/>
            <person name="Bellgard S.E."/>
            <person name="Bellgard M.I."/>
        </authorList>
    </citation>
    <scope>NUCLEOTIDE SEQUENCE</scope>
    <source>
        <tissue evidence="1">Shoot tissue taken approximately 20 cm above the soil surface</tissue>
    </source>
</reference>
<reference evidence="1" key="1">
    <citation type="submission" date="2014-09" db="EMBL/GenBank/DDBJ databases">
        <authorList>
            <person name="Magalhaes I.L.F."/>
            <person name="Oliveira U."/>
            <person name="Santos F.R."/>
            <person name="Vidigal T.H.D.A."/>
            <person name="Brescovit A.D."/>
            <person name="Santos A.J."/>
        </authorList>
    </citation>
    <scope>NUCLEOTIDE SEQUENCE</scope>
    <source>
        <tissue evidence="1">Shoot tissue taken approximately 20 cm above the soil surface</tissue>
    </source>
</reference>
<dbReference type="AlphaFoldDB" id="A0A0A9EYD8"/>
<proteinExistence type="predicted"/>
<dbReference type="EMBL" id="GBRH01196858">
    <property type="protein sequence ID" value="JAE01038.1"/>
    <property type="molecule type" value="Transcribed_RNA"/>
</dbReference>
<protein>
    <submittedName>
        <fullName evidence="1">Uncharacterized protein</fullName>
    </submittedName>
</protein>
<evidence type="ECO:0000313" key="1">
    <source>
        <dbReference type="EMBL" id="JAE01038.1"/>
    </source>
</evidence>
<accession>A0A0A9EYD8</accession>
<sequence>MLGIISNGVLLLLPNKPFWLKKPTGLSLLENLPLACPPPLPRRAATFLNMAQASPVSEAMLLSRAGSCCSESRASTR</sequence>
<name>A0A0A9EYD8_ARUDO</name>
<organism evidence="1">
    <name type="scientific">Arundo donax</name>
    <name type="common">Giant reed</name>
    <name type="synonym">Donax arundinaceus</name>
    <dbReference type="NCBI Taxonomy" id="35708"/>
    <lineage>
        <taxon>Eukaryota</taxon>
        <taxon>Viridiplantae</taxon>
        <taxon>Streptophyta</taxon>
        <taxon>Embryophyta</taxon>
        <taxon>Tracheophyta</taxon>
        <taxon>Spermatophyta</taxon>
        <taxon>Magnoliopsida</taxon>
        <taxon>Liliopsida</taxon>
        <taxon>Poales</taxon>
        <taxon>Poaceae</taxon>
        <taxon>PACMAD clade</taxon>
        <taxon>Arundinoideae</taxon>
        <taxon>Arundineae</taxon>
        <taxon>Arundo</taxon>
    </lineage>
</organism>